<dbReference type="Gene3D" id="3.30.465.10">
    <property type="match status" value="1"/>
</dbReference>
<evidence type="ECO:0000256" key="8">
    <source>
        <dbReference type="PROSITE-ProRule" id="PRU01193"/>
    </source>
</evidence>
<feature type="domain" description="CNNM transmembrane" evidence="11">
    <location>
        <begin position="1"/>
        <end position="199"/>
    </location>
</feature>
<gene>
    <name evidence="12" type="ORF">SAMN02745131_02815</name>
</gene>
<protein>
    <submittedName>
        <fullName evidence="12">Hemolysin, contains CBS domains</fullName>
    </submittedName>
</protein>
<evidence type="ECO:0000256" key="6">
    <source>
        <dbReference type="ARBA" id="ARBA00023136"/>
    </source>
</evidence>
<keyword evidence="3" id="KW-0677">Repeat</keyword>
<evidence type="ECO:0000256" key="4">
    <source>
        <dbReference type="ARBA" id="ARBA00022989"/>
    </source>
</evidence>
<name>A0A1M5C8G7_9BACT</name>
<feature type="domain" description="CBS" evidence="10">
    <location>
        <begin position="271"/>
        <end position="331"/>
    </location>
</feature>
<evidence type="ECO:0000256" key="3">
    <source>
        <dbReference type="ARBA" id="ARBA00022737"/>
    </source>
</evidence>
<dbReference type="InterPro" id="IPR005170">
    <property type="entry name" value="Transptr-assoc_dom"/>
</dbReference>
<keyword evidence="4 8" id="KW-1133">Transmembrane helix</keyword>
<comment type="subcellular location">
    <subcellularLocation>
        <location evidence="1">Membrane</location>
        <topology evidence="1">Multi-pass membrane protein</topology>
    </subcellularLocation>
</comment>
<dbReference type="Pfam" id="PF01595">
    <property type="entry name" value="CNNM"/>
    <property type="match status" value="1"/>
</dbReference>
<dbReference type="GO" id="GO:0005886">
    <property type="term" value="C:plasma membrane"/>
    <property type="evidence" value="ECO:0007669"/>
    <property type="project" value="TreeGrafter"/>
</dbReference>
<evidence type="ECO:0000256" key="1">
    <source>
        <dbReference type="ARBA" id="ARBA00004141"/>
    </source>
</evidence>
<reference evidence="12 13" key="1">
    <citation type="submission" date="2016-11" db="EMBL/GenBank/DDBJ databases">
        <authorList>
            <person name="Jaros S."/>
            <person name="Januszkiewicz K."/>
            <person name="Wedrychowicz H."/>
        </authorList>
    </citation>
    <scope>NUCLEOTIDE SEQUENCE [LARGE SCALE GENOMIC DNA]</scope>
    <source>
        <strain evidence="12 13">DSM 18119</strain>
    </source>
</reference>
<dbReference type="SUPFAM" id="SSF56176">
    <property type="entry name" value="FAD-binding/transporter-associated domain-like"/>
    <property type="match status" value="1"/>
</dbReference>
<dbReference type="PROSITE" id="PS51846">
    <property type="entry name" value="CNNM"/>
    <property type="match status" value="1"/>
</dbReference>
<dbReference type="RefSeq" id="WP_072835978.1">
    <property type="nucleotide sequence ID" value="NZ_FQUU01000012.1"/>
</dbReference>
<evidence type="ECO:0000256" key="5">
    <source>
        <dbReference type="ARBA" id="ARBA00023122"/>
    </source>
</evidence>
<evidence type="ECO:0000313" key="13">
    <source>
        <dbReference type="Proteomes" id="UP000184048"/>
    </source>
</evidence>
<dbReference type="InterPro" id="IPR046342">
    <property type="entry name" value="CBS_dom_sf"/>
</dbReference>
<feature type="transmembrane region" description="Helical" evidence="9">
    <location>
        <begin position="6"/>
        <end position="30"/>
    </location>
</feature>
<keyword evidence="5 7" id="KW-0129">CBS domain</keyword>
<dbReference type="EMBL" id="FQUU01000012">
    <property type="protein sequence ID" value="SHF51049.1"/>
    <property type="molecule type" value="Genomic_DNA"/>
</dbReference>
<dbReference type="Pfam" id="PF03471">
    <property type="entry name" value="CorC_HlyC"/>
    <property type="match status" value="1"/>
</dbReference>
<dbReference type="InterPro" id="IPR016169">
    <property type="entry name" value="FAD-bd_PCMH_sub2"/>
</dbReference>
<evidence type="ECO:0000313" key="12">
    <source>
        <dbReference type="EMBL" id="SHF51049.1"/>
    </source>
</evidence>
<dbReference type="CDD" id="cd04590">
    <property type="entry name" value="CBS_pair_CorC_HlyC_assoc"/>
    <property type="match status" value="1"/>
</dbReference>
<dbReference type="PANTHER" id="PTHR22777">
    <property type="entry name" value="HEMOLYSIN-RELATED"/>
    <property type="match status" value="1"/>
</dbReference>
<dbReference type="PANTHER" id="PTHR22777:SF17">
    <property type="entry name" value="UPF0053 PROTEIN SLL0260"/>
    <property type="match status" value="1"/>
</dbReference>
<feature type="transmembrane region" description="Helical" evidence="9">
    <location>
        <begin position="128"/>
        <end position="151"/>
    </location>
</feature>
<accession>A0A1M5C8G7</accession>
<dbReference type="SUPFAM" id="SSF54631">
    <property type="entry name" value="CBS-domain pair"/>
    <property type="match status" value="1"/>
</dbReference>
<dbReference type="STRING" id="1121884.SAMN02745131_02815"/>
<sequence>MIAVTTLVWFFVTIIMMGFFAGVEMAFYSINRFGIELKKKQGRQSAILLSKFIENPQSFLSTTLLGFTLFLVCFALLFTQVTFPLWEFIGLKYDIARLVLDIILATFIVLIFAEFIPRAIFRAQSNWILSRMVWLINFFYQILQPIAMMFLNLSDWVLKYIFNVRIRETKDSLSSGTLETMFQQSNESEYEQEEFNTELFENALELPKVKVRQCLVPRKEIIGVELKCTPEQAREKFIETKLSKLIVYEGNIDNIVGYIHQLDMFKNPNALQSILLPIPAVPESMSATDLIGKFTKERKSIAWVVDEFGGTAGIVTMEDLLEEIFGEIHDEYDSEEFVEKRLAENEYIFSGRLELDYISEKYNLEFAGNESETLSGYIINHHETIPHQKERIIIDDYEFDILSVSDTRIEMVKLKILK</sequence>
<evidence type="ECO:0000259" key="11">
    <source>
        <dbReference type="PROSITE" id="PS51846"/>
    </source>
</evidence>
<feature type="transmembrane region" description="Helical" evidence="9">
    <location>
        <begin position="59"/>
        <end position="83"/>
    </location>
</feature>
<dbReference type="Proteomes" id="UP000184048">
    <property type="component" value="Unassembled WGS sequence"/>
</dbReference>
<keyword evidence="6 8" id="KW-0472">Membrane</keyword>
<feature type="transmembrane region" description="Helical" evidence="9">
    <location>
        <begin position="95"/>
        <end position="116"/>
    </location>
</feature>
<dbReference type="Pfam" id="PF00571">
    <property type="entry name" value="CBS"/>
    <property type="match status" value="1"/>
</dbReference>
<evidence type="ECO:0000256" key="2">
    <source>
        <dbReference type="ARBA" id="ARBA00022692"/>
    </source>
</evidence>
<proteinExistence type="predicted"/>
<keyword evidence="13" id="KW-1185">Reference proteome</keyword>
<evidence type="ECO:0000256" key="7">
    <source>
        <dbReference type="PROSITE-ProRule" id="PRU00703"/>
    </source>
</evidence>
<dbReference type="AlphaFoldDB" id="A0A1M5C8G7"/>
<evidence type="ECO:0000256" key="9">
    <source>
        <dbReference type="SAM" id="Phobius"/>
    </source>
</evidence>
<dbReference type="OrthoDB" id="9798188at2"/>
<dbReference type="SMART" id="SM01091">
    <property type="entry name" value="CorC_HlyC"/>
    <property type="match status" value="1"/>
</dbReference>
<dbReference type="GO" id="GO:0050660">
    <property type="term" value="F:flavin adenine dinucleotide binding"/>
    <property type="evidence" value="ECO:0007669"/>
    <property type="project" value="InterPro"/>
</dbReference>
<dbReference type="PROSITE" id="PS51371">
    <property type="entry name" value="CBS"/>
    <property type="match status" value="1"/>
</dbReference>
<evidence type="ECO:0000259" key="10">
    <source>
        <dbReference type="PROSITE" id="PS51371"/>
    </source>
</evidence>
<dbReference type="InterPro" id="IPR036318">
    <property type="entry name" value="FAD-bd_PCMH-like_sf"/>
</dbReference>
<dbReference type="InterPro" id="IPR002550">
    <property type="entry name" value="CNNM"/>
</dbReference>
<organism evidence="12 13">
    <name type="scientific">Flavisolibacter ginsengisoli DSM 18119</name>
    <dbReference type="NCBI Taxonomy" id="1121884"/>
    <lineage>
        <taxon>Bacteria</taxon>
        <taxon>Pseudomonadati</taxon>
        <taxon>Bacteroidota</taxon>
        <taxon>Chitinophagia</taxon>
        <taxon>Chitinophagales</taxon>
        <taxon>Chitinophagaceae</taxon>
        <taxon>Flavisolibacter</taxon>
    </lineage>
</organism>
<dbReference type="Gene3D" id="3.10.580.10">
    <property type="entry name" value="CBS-domain"/>
    <property type="match status" value="1"/>
</dbReference>
<dbReference type="InterPro" id="IPR000644">
    <property type="entry name" value="CBS_dom"/>
</dbReference>
<keyword evidence="2 8" id="KW-0812">Transmembrane</keyword>
<dbReference type="InterPro" id="IPR044751">
    <property type="entry name" value="Ion_transp-like_CBS"/>
</dbReference>